<dbReference type="InterPro" id="IPR036365">
    <property type="entry name" value="PGBD-like_sf"/>
</dbReference>
<dbReference type="GO" id="GO:0008270">
    <property type="term" value="F:zinc ion binding"/>
    <property type="evidence" value="ECO:0007669"/>
    <property type="project" value="InterPro"/>
</dbReference>
<comment type="cofactor">
    <cofactor evidence="11">
        <name>Ca(2+)</name>
        <dbReference type="ChEBI" id="CHEBI:29108"/>
    </cofactor>
    <text evidence="11">Can bind about 5 Ca(2+) ions per subunit.</text>
</comment>
<evidence type="ECO:0000256" key="5">
    <source>
        <dbReference type="ARBA" id="ARBA00022801"/>
    </source>
</evidence>
<keyword evidence="8" id="KW-0865">Zymogen</keyword>
<evidence type="ECO:0000313" key="15">
    <source>
        <dbReference type="Proteomes" id="UP000030645"/>
    </source>
</evidence>
<dbReference type="PRINTS" id="PR00138">
    <property type="entry name" value="MATRIXIN"/>
</dbReference>
<keyword evidence="5" id="KW-0378">Hydrolase</keyword>
<feature type="binding site" evidence="11">
    <location>
        <position position="268"/>
    </location>
    <ligand>
        <name>Ca(2+)</name>
        <dbReference type="ChEBI" id="CHEBI:29108"/>
        <label>3</label>
    </ligand>
</feature>
<feature type="binding site" evidence="11">
    <location>
        <position position="245"/>
    </location>
    <ligand>
        <name>Ca(2+)</name>
        <dbReference type="ChEBI" id="CHEBI:29108"/>
        <label>3</label>
    </ligand>
</feature>
<dbReference type="GO" id="GO:0006508">
    <property type="term" value="P:proteolysis"/>
    <property type="evidence" value="ECO:0007669"/>
    <property type="project" value="UniProtKB-KW"/>
</dbReference>
<evidence type="ECO:0000256" key="9">
    <source>
        <dbReference type="ARBA" id="ARBA00023180"/>
    </source>
</evidence>
<keyword evidence="6 11" id="KW-0862">Zinc</keyword>
<gene>
    <name evidence="14" type="ORF">L484_016825</name>
</gene>
<evidence type="ECO:0000259" key="13">
    <source>
        <dbReference type="SMART" id="SM00235"/>
    </source>
</evidence>
<feature type="binding site" evidence="11">
    <location>
        <position position="246"/>
    </location>
    <ligand>
        <name>Ca(2+)</name>
        <dbReference type="ChEBI" id="CHEBI:29108"/>
        <label>3</label>
    </ligand>
</feature>
<dbReference type="eggNOG" id="KOG1565">
    <property type="taxonomic scope" value="Eukaryota"/>
</dbReference>
<dbReference type="InterPro" id="IPR033739">
    <property type="entry name" value="M10A_MMP"/>
</dbReference>
<evidence type="ECO:0000256" key="3">
    <source>
        <dbReference type="ARBA" id="ARBA00022723"/>
    </source>
</evidence>
<dbReference type="MEROPS" id="M10.A01"/>
<dbReference type="InterPro" id="IPR002477">
    <property type="entry name" value="Peptidoglycan-bd-like"/>
</dbReference>
<feature type="binding site" evidence="11">
    <location>
        <position position="287"/>
    </location>
    <ligand>
        <name>Zn(2+)</name>
        <dbReference type="ChEBI" id="CHEBI:29105"/>
        <label>2</label>
        <note>catalytic</note>
    </ligand>
</feature>
<feature type="binding site" evidence="11">
    <location>
        <position position="291"/>
    </location>
    <ligand>
        <name>Zn(2+)</name>
        <dbReference type="ChEBI" id="CHEBI:29105"/>
        <label>2</label>
        <note>catalytic</note>
    </ligand>
</feature>
<keyword evidence="15" id="KW-1185">Reference proteome</keyword>
<evidence type="ECO:0000256" key="7">
    <source>
        <dbReference type="ARBA" id="ARBA00023049"/>
    </source>
</evidence>
<feature type="binding site" evidence="11">
    <location>
        <position position="238"/>
    </location>
    <ligand>
        <name>Zn(2+)</name>
        <dbReference type="ChEBI" id="CHEBI:29105"/>
        <label>1</label>
    </ligand>
</feature>
<keyword evidence="4" id="KW-0732">Signal</keyword>
<keyword evidence="3 11" id="KW-0479">Metal-binding</keyword>
<evidence type="ECO:0000256" key="4">
    <source>
        <dbReference type="ARBA" id="ARBA00022729"/>
    </source>
</evidence>
<proteinExistence type="inferred from homology"/>
<dbReference type="Gene3D" id="3.40.390.10">
    <property type="entry name" value="Collagenase (Catalytic Domain)"/>
    <property type="match status" value="1"/>
</dbReference>
<keyword evidence="7" id="KW-0482">Metalloprotease</keyword>
<evidence type="ECO:0000256" key="2">
    <source>
        <dbReference type="ARBA" id="ARBA00022670"/>
    </source>
</evidence>
<dbReference type="SUPFAM" id="SSF55486">
    <property type="entry name" value="Metalloproteases ('zincins'), catalytic domain"/>
    <property type="match status" value="1"/>
</dbReference>
<dbReference type="GO" id="GO:0030574">
    <property type="term" value="P:collagen catabolic process"/>
    <property type="evidence" value="ECO:0007669"/>
    <property type="project" value="TreeGrafter"/>
</dbReference>
<dbReference type="Pfam" id="PF01471">
    <property type="entry name" value="PG_binding_1"/>
    <property type="match status" value="1"/>
</dbReference>
<feature type="binding site" evidence="11">
    <location>
        <position position="240"/>
    </location>
    <ligand>
        <name>Zn(2+)</name>
        <dbReference type="ChEBI" id="CHEBI:29105"/>
        <label>1</label>
    </ligand>
</feature>
<feature type="binding site" evidence="11">
    <location>
        <position position="228"/>
    </location>
    <ligand>
        <name>Ca(2+)</name>
        <dbReference type="ChEBI" id="CHEBI:29108"/>
        <label>2</label>
    </ligand>
</feature>
<dbReference type="EMBL" id="KE346069">
    <property type="protein sequence ID" value="EXC25440.1"/>
    <property type="molecule type" value="Genomic_DNA"/>
</dbReference>
<dbReference type="InterPro" id="IPR021190">
    <property type="entry name" value="Pept_M10A"/>
</dbReference>
<reference evidence="15" key="1">
    <citation type="submission" date="2013-01" db="EMBL/GenBank/DDBJ databases">
        <title>Draft Genome Sequence of a Mulberry Tree, Morus notabilis C.K. Schneid.</title>
        <authorList>
            <person name="He N."/>
            <person name="Zhao S."/>
        </authorList>
    </citation>
    <scope>NUCLEOTIDE SEQUENCE</scope>
</reference>
<keyword evidence="2" id="KW-0645">Protease</keyword>
<evidence type="ECO:0000256" key="12">
    <source>
        <dbReference type="PIRSR" id="PIRSR621190-5"/>
    </source>
</evidence>
<dbReference type="Pfam" id="PF00413">
    <property type="entry name" value="Peptidase_M10"/>
    <property type="match status" value="1"/>
</dbReference>
<feature type="binding site" evidence="11">
    <location>
        <position position="305"/>
    </location>
    <ligand>
        <name>Zn(2+)</name>
        <dbReference type="ChEBI" id="CHEBI:29105"/>
        <label>2</label>
        <note>catalytic</note>
    </ligand>
</feature>
<feature type="binding site" evidence="11">
    <location>
        <position position="268"/>
    </location>
    <ligand>
        <name>Ca(2+)</name>
        <dbReference type="ChEBI" id="CHEBI:29108"/>
        <label>1</label>
    </ligand>
</feature>
<dbReference type="SUPFAM" id="SSF47090">
    <property type="entry name" value="PGBD-like"/>
    <property type="match status" value="1"/>
</dbReference>
<evidence type="ECO:0000256" key="8">
    <source>
        <dbReference type="ARBA" id="ARBA00023145"/>
    </source>
</evidence>
<dbReference type="Proteomes" id="UP000030645">
    <property type="component" value="Unassembled WGS sequence"/>
</dbReference>
<keyword evidence="9" id="KW-0325">Glycoprotein</keyword>
<name>W9S4K0_9ROSA</name>
<dbReference type="STRING" id="981085.W9S4K0"/>
<comment type="cofactor">
    <cofactor evidence="11">
        <name>Zn(2+)</name>
        <dbReference type="ChEBI" id="CHEBI:29105"/>
    </cofactor>
    <text evidence="11">Binds 2 Zn(2+) ions per subunit.</text>
</comment>
<dbReference type="SMART" id="SM00235">
    <property type="entry name" value="ZnMc"/>
    <property type="match status" value="1"/>
</dbReference>
<dbReference type="PANTHER" id="PTHR10201:SF213">
    <property type="entry name" value="METALLOENDOPROTEINASE 2-MMP-LIKE"/>
    <property type="match status" value="1"/>
</dbReference>
<dbReference type="InterPro" id="IPR006026">
    <property type="entry name" value="Peptidase_Metallo"/>
</dbReference>
<evidence type="ECO:0000256" key="6">
    <source>
        <dbReference type="ARBA" id="ARBA00022833"/>
    </source>
</evidence>
<dbReference type="CDD" id="cd04278">
    <property type="entry name" value="ZnMc_MMP"/>
    <property type="match status" value="1"/>
</dbReference>
<feature type="domain" description="Peptidase metallopeptidase" evidence="13">
    <location>
        <begin position="174"/>
        <end position="332"/>
    </location>
</feature>
<comment type="similarity">
    <text evidence="1">Belongs to the peptidase M10A family. Matrix metalloproteinases (MMPs) subfamily.</text>
</comment>
<feature type="binding site" evidence="11">
    <location>
        <position position="265"/>
    </location>
    <ligand>
        <name>Ca(2+)</name>
        <dbReference type="ChEBI" id="CHEBI:29108"/>
        <label>3</label>
    </ligand>
</feature>
<sequence>MAPKAIPMVLLAAYFFIGYFFLCLGTIQSQPTNRNAFGFIQNLTGGHKGEIVPGLSELKQYLQRFGYLDSEAVENVAEAQNYDDVNSIDYFDDVLESAIKAYQRNYNLNVTGTLDPPTVRQMMLPRCGFPDTVNGTTSFPISHDHDHDHDHNHDHDHVHKQLIHGVRHYSFFRGSPRWNKYQLTYRFVAGVQVPGTSNIRSIVYRAFQRWARVTRFTFTEVASNVQSDISIGFFRGYHGDNAPFDGTGGTIAHAYAPSVGWFHYDADEYWSENPNYYQMDLESVAVHEIGHLLGLDHSTVAAAIMYPSINSGAIKRELNADDINGIRALYAF</sequence>
<evidence type="ECO:0000256" key="1">
    <source>
        <dbReference type="ARBA" id="ARBA00009614"/>
    </source>
</evidence>
<feature type="binding site" evidence="11">
    <location>
        <position position="253"/>
    </location>
    <ligand>
        <name>Zn(2+)</name>
        <dbReference type="ChEBI" id="CHEBI:29105"/>
        <label>1</label>
    </ligand>
</feature>
<dbReference type="InterPro" id="IPR001818">
    <property type="entry name" value="Pept_M10_metallopeptidase"/>
</dbReference>
<dbReference type="KEGG" id="mnt:21399857"/>
<organism evidence="14 15">
    <name type="scientific">Morus notabilis</name>
    <dbReference type="NCBI Taxonomy" id="981085"/>
    <lineage>
        <taxon>Eukaryota</taxon>
        <taxon>Viridiplantae</taxon>
        <taxon>Streptophyta</taxon>
        <taxon>Embryophyta</taxon>
        <taxon>Tracheophyta</taxon>
        <taxon>Spermatophyta</taxon>
        <taxon>Magnoliopsida</taxon>
        <taxon>eudicotyledons</taxon>
        <taxon>Gunneridae</taxon>
        <taxon>Pentapetalae</taxon>
        <taxon>rosids</taxon>
        <taxon>fabids</taxon>
        <taxon>Rosales</taxon>
        <taxon>Moraceae</taxon>
        <taxon>Moreae</taxon>
        <taxon>Morus</taxon>
    </lineage>
</organism>
<dbReference type="GO" id="GO:0030198">
    <property type="term" value="P:extracellular matrix organization"/>
    <property type="evidence" value="ECO:0007669"/>
    <property type="project" value="TreeGrafter"/>
</dbReference>
<keyword evidence="11" id="KW-0106">Calcium</keyword>
<feature type="binding site" evidence="11">
    <location>
        <position position="263"/>
    </location>
    <ligand>
        <name>Zn(2+)</name>
        <dbReference type="ChEBI" id="CHEBI:29105"/>
        <label>1</label>
    </ligand>
</feature>
<feature type="binding site" evidence="11">
    <location>
        <position position="297"/>
    </location>
    <ligand>
        <name>Zn(2+)</name>
        <dbReference type="ChEBI" id="CHEBI:29105"/>
        <label>2</label>
        <note>catalytic</note>
    </ligand>
</feature>
<feature type="binding site" description="in inhibited form" evidence="11">
    <location>
        <position position="127"/>
    </location>
    <ligand>
        <name>Zn(2+)</name>
        <dbReference type="ChEBI" id="CHEBI:29105"/>
        <label>2</label>
        <note>catalytic</note>
    </ligand>
</feature>
<dbReference type="OrthoDB" id="406838at2759"/>
<dbReference type="GO" id="GO:0004222">
    <property type="term" value="F:metalloendopeptidase activity"/>
    <property type="evidence" value="ECO:0007669"/>
    <property type="project" value="InterPro"/>
</dbReference>
<protein>
    <submittedName>
        <fullName evidence="14">Metalloendoproteinase 1</fullName>
    </submittedName>
</protein>
<evidence type="ECO:0000256" key="10">
    <source>
        <dbReference type="PIRSR" id="PIRSR621190-1"/>
    </source>
</evidence>
<dbReference type="GO" id="GO:0031012">
    <property type="term" value="C:extracellular matrix"/>
    <property type="evidence" value="ECO:0007669"/>
    <property type="project" value="InterPro"/>
</dbReference>
<accession>W9S4K0</accession>
<evidence type="ECO:0000313" key="14">
    <source>
        <dbReference type="EMBL" id="EXC25440.1"/>
    </source>
</evidence>
<dbReference type="AlphaFoldDB" id="W9S4K0"/>
<dbReference type="InterPro" id="IPR024079">
    <property type="entry name" value="MetalloPept_cat_dom_sf"/>
</dbReference>
<feature type="short sequence motif" description="Cysteine switch" evidence="12">
    <location>
        <begin position="125"/>
        <end position="166"/>
    </location>
</feature>
<feature type="active site" evidence="10">
    <location>
        <position position="288"/>
    </location>
</feature>
<dbReference type="PANTHER" id="PTHR10201">
    <property type="entry name" value="MATRIX METALLOPROTEINASE"/>
    <property type="match status" value="1"/>
</dbReference>
<evidence type="ECO:0000256" key="11">
    <source>
        <dbReference type="PIRSR" id="PIRSR621190-2"/>
    </source>
</evidence>
<dbReference type="FunFam" id="3.40.390.10:FF:000018">
    <property type="entry name" value="Metalloendoproteinase 1"/>
    <property type="match status" value="1"/>
</dbReference>